<proteinExistence type="predicted"/>
<evidence type="ECO:0000313" key="1">
    <source>
        <dbReference type="EMBL" id="SVA52223.1"/>
    </source>
</evidence>
<organism evidence="1">
    <name type="scientific">marine metagenome</name>
    <dbReference type="NCBI Taxonomy" id="408172"/>
    <lineage>
        <taxon>unclassified sequences</taxon>
        <taxon>metagenomes</taxon>
        <taxon>ecological metagenomes</taxon>
    </lineage>
</organism>
<name>A0A381WJX7_9ZZZZ</name>
<dbReference type="EMBL" id="UINC01011894">
    <property type="protein sequence ID" value="SVA52223.1"/>
    <property type="molecule type" value="Genomic_DNA"/>
</dbReference>
<sequence>MPEIWLNYGEAEVVLDIKAENLEQKLAVEGKTLSDSDIKSKLESLDLSKPTELVVLNASESVKKILSTILVKCEEKSIPKPSIFADRKIINTVKRYLPEQSSISEFSNMDESNSNLVFVAEMEFDGMFGFETISTRLLKKFGPESMLSAYEKRKGDLPSPGQNVESFQIAKKFSQKFEVLAVEIIANSNGICDLSVGHPSSTSSLSKTFSSYAIKDVGKHRTMIISTGKESSNDTLGKTLSSMWNCSESIKNDGFAILVGECRLGIGSDAIQHFIEGRLNIDRLKKPSQYITGMENLLYLTETQKKFQIGLLSILPQFYTKKLNIKPFNGIKQIIDHVLKIQGQKQKVQVVT</sequence>
<feature type="non-terminal residue" evidence="1">
    <location>
        <position position="1"/>
    </location>
</feature>
<protein>
    <submittedName>
        <fullName evidence="1">Uncharacterized protein</fullName>
    </submittedName>
</protein>
<dbReference type="PANTHER" id="PTHR33171">
    <property type="entry name" value="LAR_N DOMAIN-CONTAINING PROTEIN"/>
    <property type="match status" value="1"/>
</dbReference>
<reference evidence="1" key="1">
    <citation type="submission" date="2018-05" db="EMBL/GenBank/DDBJ databases">
        <authorList>
            <person name="Lanie J.A."/>
            <person name="Ng W.-L."/>
            <person name="Kazmierczak K.M."/>
            <person name="Andrzejewski T.M."/>
            <person name="Davidsen T.M."/>
            <person name="Wayne K.J."/>
            <person name="Tettelin H."/>
            <person name="Glass J.I."/>
            <person name="Rusch D."/>
            <person name="Podicherti R."/>
            <person name="Tsui H.-C.T."/>
            <person name="Winkler M.E."/>
        </authorList>
    </citation>
    <scope>NUCLEOTIDE SEQUENCE</scope>
</reference>
<accession>A0A381WJX7</accession>
<gene>
    <name evidence="1" type="ORF">METZ01_LOCUS105077</name>
</gene>
<feature type="non-terminal residue" evidence="1">
    <location>
        <position position="352"/>
    </location>
</feature>
<dbReference type="PANTHER" id="PTHR33171:SF17">
    <property type="entry name" value="LARA-LIKE N-TERMINAL DOMAIN-CONTAINING PROTEIN"/>
    <property type="match status" value="1"/>
</dbReference>
<dbReference type="AlphaFoldDB" id="A0A381WJX7"/>
<dbReference type="InterPro" id="IPR043166">
    <property type="entry name" value="LarA-like_C"/>
</dbReference>
<dbReference type="InterPro" id="IPR048068">
    <property type="entry name" value="LarA-like"/>
</dbReference>
<dbReference type="Gene3D" id="3.90.226.30">
    <property type="match status" value="1"/>
</dbReference>